<organism evidence="2 3">
    <name type="scientific">Patiria miniata</name>
    <name type="common">Bat star</name>
    <name type="synonym">Asterina miniata</name>
    <dbReference type="NCBI Taxonomy" id="46514"/>
    <lineage>
        <taxon>Eukaryota</taxon>
        <taxon>Metazoa</taxon>
        <taxon>Echinodermata</taxon>
        <taxon>Eleutherozoa</taxon>
        <taxon>Asterozoa</taxon>
        <taxon>Asteroidea</taxon>
        <taxon>Valvatacea</taxon>
        <taxon>Valvatida</taxon>
        <taxon>Asterinidae</taxon>
        <taxon>Patiria</taxon>
    </lineage>
</organism>
<dbReference type="AlphaFoldDB" id="A0A914AK40"/>
<dbReference type="OMA" id="HESILNW"/>
<dbReference type="Gene3D" id="3.40.50.300">
    <property type="entry name" value="P-loop containing nucleotide triphosphate hydrolases"/>
    <property type="match status" value="1"/>
</dbReference>
<protein>
    <submittedName>
        <fullName evidence="2">Uncharacterized protein</fullName>
    </submittedName>
</protein>
<sequence length="300" mass="34308">MSEPVRVIMWGVPRSRSSIIAKCMDGVPDSKILFQLYSPPFRAGLGEFAPSRKNPSSGTLKDALEEPESSGFAEENSTYPWVKKQMEASYPGKRFIFAKEFAYTVEDKFEYIPKGYRHIFLIREPAKVFQSMKRVLPDISAMRGQPIQGTGGGEFHLDKQPAVFLGHNWTFKEAVILYEYLQENNLESDPIIVDSDELVNDPAAVLSRLFEKLGVPYHDSILKWEKGTDVTERWVISKDFKNRVSTGLTYKDFRDSTEFFKQKAEAGAPLTGARLPEDVQRCVDFSMPYYLKLYQKRLTV</sequence>
<keyword evidence="3" id="KW-1185">Reference proteome</keyword>
<evidence type="ECO:0000313" key="3">
    <source>
        <dbReference type="Proteomes" id="UP000887568"/>
    </source>
</evidence>
<dbReference type="SUPFAM" id="SSF52540">
    <property type="entry name" value="P-loop containing nucleoside triphosphate hydrolases"/>
    <property type="match status" value="1"/>
</dbReference>
<evidence type="ECO:0000313" key="2">
    <source>
        <dbReference type="EnsemblMetazoa" id="XP_038063779.1"/>
    </source>
</evidence>
<name>A0A914AK40_PATMI</name>
<dbReference type="RefSeq" id="XP_038063779.1">
    <property type="nucleotide sequence ID" value="XM_038207851.1"/>
</dbReference>
<dbReference type="PANTHER" id="PTHR48312">
    <property type="match status" value="1"/>
</dbReference>
<dbReference type="GeneID" id="119734361"/>
<dbReference type="OrthoDB" id="416710at2759"/>
<evidence type="ECO:0000256" key="1">
    <source>
        <dbReference type="SAM" id="MobiDB-lite"/>
    </source>
</evidence>
<feature type="region of interest" description="Disordered" evidence="1">
    <location>
        <begin position="48"/>
        <end position="72"/>
    </location>
</feature>
<dbReference type="PANTHER" id="PTHR48312:SF1">
    <property type="entry name" value="SULFOTRANSFERASE"/>
    <property type="match status" value="1"/>
</dbReference>
<dbReference type="Proteomes" id="UP000887568">
    <property type="component" value="Unplaced"/>
</dbReference>
<dbReference type="EnsemblMetazoa" id="XM_038207851.1">
    <property type="protein sequence ID" value="XP_038063779.1"/>
    <property type="gene ID" value="LOC119734361"/>
</dbReference>
<reference evidence="2" key="1">
    <citation type="submission" date="2022-11" db="UniProtKB">
        <authorList>
            <consortium name="EnsemblMetazoa"/>
        </authorList>
    </citation>
    <scope>IDENTIFICATION</scope>
</reference>
<dbReference type="InterPro" id="IPR027417">
    <property type="entry name" value="P-loop_NTPase"/>
</dbReference>
<proteinExistence type="predicted"/>
<accession>A0A914AK40</accession>